<name>A0ACB9EZM3_CICIN</name>
<evidence type="ECO:0000313" key="1">
    <source>
        <dbReference type="EMBL" id="KAI3764414.1"/>
    </source>
</evidence>
<accession>A0ACB9EZM3</accession>
<comment type="caution">
    <text evidence="1">The sequence shown here is derived from an EMBL/GenBank/DDBJ whole genome shotgun (WGS) entry which is preliminary data.</text>
</comment>
<organism evidence="1 2">
    <name type="scientific">Cichorium intybus</name>
    <name type="common">Chicory</name>
    <dbReference type="NCBI Taxonomy" id="13427"/>
    <lineage>
        <taxon>Eukaryota</taxon>
        <taxon>Viridiplantae</taxon>
        <taxon>Streptophyta</taxon>
        <taxon>Embryophyta</taxon>
        <taxon>Tracheophyta</taxon>
        <taxon>Spermatophyta</taxon>
        <taxon>Magnoliopsida</taxon>
        <taxon>eudicotyledons</taxon>
        <taxon>Gunneridae</taxon>
        <taxon>Pentapetalae</taxon>
        <taxon>asterids</taxon>
        <taxon>campanulids</taxon>
        <taxon>Asterales</taxon>
        <taxon>Asteraceae</taxon>
        <taxon>Cichorioideae</taxon>
        <taxon>Cichorieae</taxon>
        <taxon>Cichoriinae</taxon>
        <taxon>Cichorium</taxon>
    </lineage>
</organism>
<reference evidence="2" key="1">
    <citation type="journal article" date="2022" name="Mol. Ecol. Resour.">
        <title>The genomes of chicory, endive, great burdock and yacon provide insights into Asteraceae palaeo-polyploidization history and plant inulin production.</title>
        <authorList>
            <person name="Fan W."/>
            <person name="Wang S."/>
            <person name="Wang H."/>
            <person name="Wang A."/>
            <person name="Jiang F."/>
            <person name="Liu H."/>
            <person name="Zhao H."/>
            <person name="Xu D."/>
            <person name="Zhang Y."/>
        </authorList>
    </citation>
    <scope>NUCLEOTIDE SEQUENCE [LARGE SCALE GENOMIC DNA]</scope>
    <source>
        <strain evidence="2">cv. Punajuju</strain>
    </source>
</reference>
<reference evidence="1 2" key="2">
    <citation type="journal article" date="2022" name="Mol. Ecol. Resour.">
        <title>The genomes of chicory, endive, great burdock and yacon provide insights into Asteraceae paleo-polyploidization history and plant inulin production.</title>
        <authorList>
            <person name="Fan W."/>
            <person name="Wang S."/>
            <person name="Wang H."/>
            <person name="Wang A."/>
            <person name="Jiang F."/>
            <person name="Liu H."/>
            <person name="Zhao H."/>
            <person name="Xu D."/>
            <person name="Zhang Y."/>
        </authorList>
    </citation>
    <scope>NUCLEOTIDE SEQUENCE [LARGE SCALE GENOMIC DNA]</scope>
    <source>
        <strain evidence="2">cv. Punajuju</strain>
        <tissue evidence="1">Leaves</tissue>
    </source>
</reference>
<dbReference type="EMBL" id="CM042011">
    <property type="protein sequence ID" value="KAI3764414.1"/>
    <property type="molecule type" value="Genomic_DNA"/>
</dbReference>
<keyword evidence="2" id="KW-1185">Reference proteome</keyword>
<gene>
    <name evidence="1" type="ORF">L2E82_14421</name>
</gene>
<evidence type="ECO:0000313" key="2">
    <source>
        <dbReference type="Proteomes" id="UP001055811"/>
    </source>
</evidence>
<protein>
    <submittedName>
        <fullName evidence="1">Uncharacterized protein</fullName>
    </submittedName>
</protein>
<sequence>MVGDVEDEAGSPSPELVSSSFLHPVVVLASSQAPPPRSPVAAPDLSIEHVYCLQPSTNYCLFHQCHIGSVVALPPLRTIYDLRSGV</sequence>
<proteinExistence type="predicted"/>
<dbReference type="Proteomes" id="UP001055811">
    <property type="component" value="Linkage Group LG03"/>
</dbReference>